<proteinExistence type="predicted"/>
<dbReference type="InterPro" id="IPR001810">
    <property type="entry name" value="F-box_dom"/>
</dbReference>
<dbReference type="AlphaFoldDB" id="A0AB38N7R2"/>
<accession>A0AB38N7R2</accession>
<evidence type="ECO:0000313" key="3">
    <source>
        <dbReference type="EMBL" id="TID44594.1"/>
    </source>
</evidence>
<dbReference type="InterPro" id="IPR036047">
    <property type="entry name" value="F-box-like_dom_sf"/>
</dbReference>
<evidence type="ECO:0000259" key="1">
    <source>
        <dbReference type="PROSITE" id="PS50181"/>
    </source>
</evidence>
<dbReference type="EMBL" id="QCXM01000008">
    <property type="protein sequence ID" value="PUT47079.1"/>
    <property type="molecule type" value="Genomic_DNA"/>
</dbReference>
<sequence length="120" mass="13635">MKLIELPQDLLITILKLLDVKDLGKISSVCVLLRDLASSSLVWKDKLQSLSGINKFSLHPKQLVQGYFEAMSQTNEGFFKGYSRVHSDFKNLILKTDKLKDKLSEETVKEISETNSYILS</sequence>
<comment type="caution">
    <text evidence="3">The sequence shown here is derived from an EMBL/GenBank/DDBJ whole genome shotgun (WGS) entry which is preliminary data.</text>
</comment>
<organism evidence="3 5">
    <name type="scientific">Legionella taurinensis</name>
    <dbReference type="NCBI Taxonomy" id="70611"/>
    <lineage>
        <taxon>Bacteria</taxon>
        <taxon>Pseudomonadati</taxon>
        <taxon>Pseudomonadota</taxon>
        <taxon>Gammaproteobacteria</taxon>
        <taxon>Legionellales</taxon>
        <taxon>Legionellaceae</taxon>
        <taxon>Legionella</taxon>
    </lineage>
</organism>
<name>A0AB38N7R2_9GAMM</name>
<evidence type="ECO:0000313" key="5">
    <source>
        <dbReference type="Proteomes" id="UP000306421"/>
    </source>
</evidence>
<dbReference type="SMART" id="SM00256">
    <property type="entry name" value="FBOX"/>
    <property type="match status" value="1"/>
</dbReference>
<reference evidence="3 5" key="2">
    <citation type="submission" date="2018-04" db="EMBL/GenBank/DDBJ databases">
        <title>Whole genome sequence comparison of clinical and drinking water Legionella pneumophila isolates.</title>
        <authorList>
            <person name="Garner E."/>
        </authorList>
    </citation>
    <scope>NUCLEOTIDE SEQUENCE [LARGE SCALE GENOMIC DNA]</scope>
    <source>
        <strain evidence="3 5">WH02</strain>
    </source>
</reference>
<dbReference type="RefSeq" id="WP_108291425.1">
    <property type="nucleotide sequence ID" value="NZ_CAAAIR010000002.1"/>
</dbReference>
<dbReference type="Proteomes" id="UP000306421">
    <property type="component" value="Unassembled WGS sequence"/>
</dbReference>
<dbReference type="PROSITE" id="PS50181">
    <property type="entry name" value="FBOX"/>
    <property type="match status" value="1"/>
</dbReference>
<dbReference type="SUPFAM" id="SSF81383">
    <property type="entry name" value="F-box domain"/>
    <property type="match status" value="1"/>
</dbReference>
<evidence type="ECO:0000313" key="4">
    <source>
        <dbReference type="Proteomes" id="UP000251035"/>
    </source>
</evidence>
<dbReference type="Proteomes" id="UP000251035">
    <property type="component" value="Unassembled WGS sequence"/>
</dbReference>
<protein>
    <submittedName>
        <fullName evidence="3">F-box protein</fullName>
    </submittedName>
</protein>
<dbReference type="GeneID" id="48947407"/>
<feature type="domain" description="F-box" evidence="1">
    <location>
        <begin position="1"/>
        <end position="46"/>
    </location>
</feature>
<dbReference type="Pfam" id="PF12937">
    <property type="entry name" value="F-box-like"/>
    <property type="match status" value="1"/>
</dbReference>
<dbReference type="Gene3D" id="1.20.1280.50">
    <property type="match status" value="1"/>
</dbReference>
<keyword evidence="4" id="KW-1185">Reference proteome</keyword>
<reference evidence="2 4" key="1">
    <citation type="submission" date="2018-04" db="EMBL/GenBank/DDBJ databases">
        <title>Whole genome sequence comparison of clinical and drinking water Legionella pneumophila isolates associated with the Flint Water Crisis.</title>
        <authorList>
            <person name="Garner E."/>
            <person name="Brown C."/>
            <person name="Schwake O."/>
            <person name="Coil D."/>
            <person name="Jospin G."/>
            <person name="Eisen J."/>
            <person name="Edwards M."/>
            <person name="Pruden A."/>
        </authorList>
    </citation>
    <scope>NUCLEOTIDE SEQUENCE [LARGE SCALE GENOMIC DNA]</scope>
    <source>
        <strain evidence="2 4">Genessee03</strain>
    </source>
</reference>
<dbReference type="EMBL" id="QFGG01000003">
    <property type="protein sequence ID" value="TID44594.1"/>
    <property type="molecule type" value="Genomic_DNA"/>
</dbReference>
<gene>
    <name evidence="2" type="ORF">DB745_08615</name>
    <name evidence="3" type="ORF">DIZ81_03605</name>
</gene>
<evidence type="ECO:0000313" key="2">
    <source>
        <dbReference type="EMBL" id="PUT47079.1"/>
    </source>
</evidence>